<sequence length="54" mass="6489">MSYYNKLIYQIKRKINNFVDNICSDLNKTQYKFVFQMIYGLMEAQSVKLSDIAR</sequence>
<evidence type="ECO:0000313" key="2">
    <source>
        <dbReference type="EMBL" id="SHH72681.1"/>
    </source>
</evidence>
<feature type="non-terminal residue" evidence="2">
    <location>
        <position position="54"/>
    </location>
</feature>
<evidence type="ECO:0008006" key="4">
    <source>
        <dbReference type="Google" id="ProtNLM"/>
    </source>
</evidence>
<keyword evidence="3" id="KW-1185">Reference proteome</keyword>
<evidence type="ECO:0000313" key="1">
    <source>
        <dbReference type="EMBL" id="SHH50304.1"/>
    </source>
</evidence>
<dbReference type="EMBL" id="FQXO01000055">
    <property type="protein sequence ID" value="SHH72681.1"/>
    <property type="molecule type" value="Genomic_DNA"/>
</dbReference>
<reference evidence="3" key="1">
    <citation type="submission" date="2016-11" db="EMBL/GenBank/DDBJ databases">
        <authorList>
            <person name="Varghese N."/>
            <person name="Submissions S."/>
        </authorList>
    </citation>
    <scope>NUCLEOTIDE SEQUENCE [LARGE SCALE GENOMIC DNA]</scope>
    <source>
        <strain evidence="3">DSM 13643</strain>
    </source>
</reference>
<gene>
    <name evidence="1" type="ORF">SAMN02745135_01016</name>
    <name evidence="2" type="ORF">SAMN02745135_01851</name>
</gene>
<dbReference type="EMBL" id="FQXO01000021">
    <property type="protein sequence ID" value="SHH50304.1"/>
    <property type="molecule type" value="Genomic_DNA"/>
</dbReference>
<dbReference type="Proteomes" id="UP000183967">
    <property type="component" value="Unassembled WGS sequence"/>
</dbReference>
<accession>A0A1M5VBV6</accession>
<evidence type="ECO:0000313" key="3">
    <source>
        <dbReference type="Proteomes" id="UP000183967"/>
    </source>
</evidence>
<organism evidence="2 3">
    <name type="scientific">Caloranaerobacter azorensis DSM 13643</name>
    <dbReference type="NCBI Taxonomy" id="1121264"/>
    <lineage>
        <taxon>Bacteria</taxon>
        <taxon>Bacillati</taxon>
        <taxon>Bacillota</taxon>
        <taxon>Tissierellia</taxon>
        <taxon>Tissierellales</taxon>
        <taxon>Thermohalobacteraceae</taxon>
        <taxon>Caloranaerobacter</taxon>
    </lineage>
</organism>
<proteinExistence type="predicted"/>
<name>A0A1M5VBV6_9FIRM</name>
<protein>
    <recommendedName>
        <fullName evidence="4">MarR family transcriptional regulator</fullName>
    </recommendedName>
</protein>
<reference evidence="2" key="2">
    <citation type="submission" date="2016-11" db="EMBL/GenBank/DDBJ databases">
        <authorList>
            <person name="Jaros S."/>
            <person name="Januszkiewicz K."/>
            <person name="Wedrychowicz H."/>
        </authorList>
    </citation>
    <scope>NUCLEOTIDE SEQUENCE [LARGE SCALE GENOMIC DNA]</scope>
    <source>
        <strain evidence="2">DSM 13643</strain>
    </source>
</reference>
<dbReference type="AlphaFoldDB" id="A0A1M5VBV6"/>